<dbReference type="InterPro" id="IPR027417">
    <property type="entry name" value="P-loop_NTPase"/>
</dbReference>
<keyword evidence="6 10" id="KW-0067">ATP-binding</keyword>
<dbReference type="CDD" id="cd03215">
    <property type="entry name" value="ABC_Carb_Monos_II"/>
    <property type="match status" value="1"/>
</dbReference>
<dbReference type="InterPro" id="IPR050107">
    <property type="entry name" value="ABC_carbohydrate_import_ATPase"/>
</dbReference>
<dbReference type="Gene3D" id="3.40.50.300">
    <property type="entry name" value="P-loop containing nucleotide triphosphate hydrolases"/>
    <property type="match status" value="2"/>
</dbReference>
<organism evidence="10 11">
    <name type="scientific">Kutzneria chonburiensis</name>
    <dbReference type="NCBI Taxonomy" id="1483604"/>
    <lineage>
        <taxon>Bacteria</taxon>
        <taxon>Bacillati</taxon>
        <taxon>Actinomycetota</taxon>
        <taxon>Actinomycetes</taxon>
        <taxon>Pseudonocardiales</taxon>
        <taxon>Pseudonocardiaceae</taxon>
        <taxon>Kutzneria</taxon>
    </lineage>
</organism>
<dbReference type="InterPro" id="IPR003593">
    <property type="entry name" value="AAA+_ATPase"/>
</dbReference>
<evidence type="ECO:0000256" key="5">
    <source>
        <dbReference type="ARBA" id="ARBA00022741"/>
    </source>
</evidence>
<accession>A0ABV6MQ58</accession>
<keyword evidence="8" id="KW-0472">Membrane</keyword>
<keyword evidence="4" id="KW-0677">Repeat</keyword>
<evidence type="ECO:0000259" key="9">
    <source>
        <dbReference type="PROSITE" id="PS50893"/>
    </source>
</evidence>
<dbReference type="NCBIfam" id="NF040905">
    <property type="entry name" value="GguA"/>
    <property type="match status" value="1"/>
</dbReference>
<sequence length="506" mass="55224">MLTMTGIGKSFPGVRALAEVSLSVRRGEIHAICGENGAGKSTLMKVLSGVYPQGTYDGEFSFEGTVCRFGGIRDSERAGIVIIHQELALCPQLSIAENIFLGNEQATGGLIDWNRTNHRAAELLDRVGLKEPAVTPVGELGVGKQQLVEIAKALSKKVKLLILDEPTAALGADDSAHLLDLLRGLRADGVTSVIVSHKLNEIMAIADSITIIRDGRTIETMAVGEATEDRIIAGMVGRDLEHRFPPHEPKIGTEALRIEDWTVHNPTRPDHVVVDRANLVLRRGEIVGLAGLMGAGRTELAMSVFGRSYGRDISGRLVKDGRPIEARSVREAVAHGIAYVTEDRKRYGLNLIEDVKRNISAAGLSRLARRGWVNENEEYRVAGMFRRSMNIKVPTVSTVTGTLSGGNQQKVVLSKWIFTDPDVLILDEPTRGIDVGAKYEIYSIINRLADEGKAVLVISSELPELLGLCDRIYTLSAGRVTGELSRAEATQERLMQHMTRNQEQHP</sequence>
<evidence type="ECO:0000313" key="11">
    <source>
        <dbReference type="Proteomes" id="UP001589810"/>
    </source>
</evidence>
<dbReference type="SMART" id="SM00382">
    <property type="entry name" value="AAA"/>
    <property type="match status" value="2"/>
</dbReference>
<evidence type="ECO:0000256" key="8">
    <source>
        <dbReference type="ARBA" id="ARBA00023136"/>
    </source>
</evidence>
<evidence type="ECO:0000256" key="4">
    <source>
        <dbReference type="ARBA" id="ARBA00022737"/>
    </source>
</evidence>
<keyword evidence="2" id="KW-1003">Cell membrane</keyword>
<dbReference type="PANTHER" id="PTHR43790">
    <property type="entry name" value="CARBOHYDRATE TRANSPORT ATP-BINDING PROTEIN MG119-RELATED"/>
    <property type="match status" value="1"/>
</dbReference>
<evidence type="ECO:0000313" key="10">
    <source>
        <dbReference type="EMBL" id="MFC0542454.1"/>
    </source>
</evidence>
<dbReference type="CDD" id="cd03216">
    <property type="entry name" value="ABC_Carb_Monos_I"/>
    <property type="match status" value="1"/>
</dbReference>
<dbReference type="Pfam" id="PF00005">
    <property type="entry name" value="ABC_tran"/>
    <property type="match status" value="2"/>
</dbReference>
<dbReference type="PROSITE" id="PS00211">
    <property type="entry name" value="ABC_TRANSPORTER_1"/>
    <property type="match status" value="1"/>
</dbReference>
<name>A0ABV6MQ58_9PSEU</name>
<feature type="domain" description="ABC transporter" evidence="9">
    <location>
        <begin position="2"/>
        <end position="239"/>
    </location>
</feature>
<dbReference type="PROSITE" id="PS50893">
    <property type="entry name" value="ABC_TRANSPORTER_2"/>
    <property type="match status" value="2"/>
</dbReference>
<keyword evidence="11" id="KW-1185">Reference proteome</keyword>
<gene>
    <name evidence="10" type="primary">mmsA</name>
    <name evidence="10" type="ORF">ACFFH7_13230</name>
</gene>
<dbReference type="RefSeq" id="WP_273940874.1">
    <property type="nucleotide sequence ID" value="NZ_CP097263.1"/>
</dbReference>
<evidence type="ECO:0000256" key="6">
    <source>
        <dbReference type="ARBA" id="ARBA00022840"/>
    </source>
</evidence>
<evidence type="ECO:0000256" key="7">
    <source>
        <dbReference type="ARBA" id="ARBA00022967"/>
    </source>
</evidence>
<evidence type="ECO:0000256" key="3">
    <source>
        <dbReference type="ARBA" id="ARBA00022597"/>
    </source>
</evidence>
<protein>
    <submittedName>
        <fullName evidence="10">Multiple monosaccharide ABC transporter ATP-binding protein</fullName>
    </submittedName>
</protein>
<keyword evidence="3" id="KW-0762">Sugar transport</keyword>
<dbReference type="PANTHER" id="PTHR43790:SF1">
    <property type="entry name" value="XYLOSE IMPORT ATP-BINDING PROTEIN XYLG"/>
    <property type="match status" value="1"/>
</dbReference>
<dbReference type="InterPro" id="IPR053466">
    <property type="entry name" value="L-arabinose_ABC_transporter"/>
</dbReference>
<dbReference type="InterPro" id="IPR017871">
    <property type="entry name" value="ABC_transporter-like_CS"/>
</dbReference>
<proteinExistence type="predicted"/>
<keyword evidence="7" id="KW-1278">Translocase</keyword>
<dbReference type="EMBL" id="JBHLUD010000004">
    <property type="protein sequence ID" value="MFC0542454.1"/>
    <property type="molecule type" value="Genomic_DNA"/>
</dbReference>
<dbReference type="GO" id="GO:0005524">
    <property type="term" value="F:ATP binding"/>
    <property type="evidence" value="ECO:0007669"/>
    <property type="project" value="UniProtKB-KW"/>
</dbReference>
<dbReference type="Proteomes" id="UP001589810">
    <property type="component" value="Unassembled WGS sequence"/>
</dbReference>
<dbReference type="SUPFAM" id="SSF52540">
    <property type="entry name" value="P-loop containing nucleoside triphosphate hydrolases"/>
    <property type="match status" value="2"/>
</dbReference>
<keyword evidence="5" id="KW-0547">Nucleotide-binding</keyword>
<comment type="caution">
    <text evidence="10">The sequence shown here is derived from an EMBL/GenBank/DDBJ whole genome shotgun (WGS) entry which is preliminary data.</text>
</comment>
<dbReference type="InterPro" id="IPR003439">
    <property type="entry name" value="ABC_transporter-like_ATP-bd"/>
</dbReference>
<feature type="domain" description="ABC transporter" evidence="9">
    <location>
        <begin position="256"/>
        <end position="502"/>
    </location>
</feature>
<reference evidence="10 11" key="1">
    <citation type="submission" date="2024-09" db="EMBL/GenBank/DDBJ databases">
        <authorList>
            <person name="Sun Q."/>
            <person name="Mori K."/>
        </authorList>
    </citation>
    <scope>NUCLEOTIDE SEQUENCE [LARGE SCALE GENOMIC DNA]</scope>
    <source>
        <strain evidence="10 11">TBRC 1432</strain>
    </source>
</reference>
<evidence type="ECO:0000256" key="2">
    <source>
        <dbReference type="ARBA" id="ARBA00022475"/>
    </source>
</evidence>
<evidence type="ECO:0000256" key="1">
    <source>
        <dbReference type="ARBA" id="ARBA00022448"/>
    </source>
</evidence>
<keyword evidence="1" id="KW-0813">Transport</keyword>